<dbReference type="AlphaFoldDB" id="A0A9D4I8C1"/>
<evidence type="ECO:0000313" key="2">
    <source>
        <dbReference type="Proteomes" id="UP000828390"/>
    </source>
</evidence>
<evidence type="ECO:0000313" key="1">
    <source>
        <dbReference type="EMBL" id="KAH3750447.1"/>
    </source>
</evidence>
<organism evidence="1 2">
    <name type="scientific">Dreissena polymorpha</name>
    <name type="common">Zebra mussel</name>
    <name type="synonym">Mytilus polymorpha</name>
    <dbReference type="NCBI Taxonomy" id="45954"/>
    <lineage>
        <taxon>Eukaryota</taxon>
        <taxon>Metazoa</taxon>
        <taxon>Spiralia</taxon>
        <taxon>Lophotrochozoa</taxon>
        <taxon>Mollusca</taxon>
        <taxon>Bivalvia</taxon>
        <taxon>Autobranchia</taxon>
        <taxon>Heteroconchia</taxon>
        <taxon>Euheterodonta</taxon>
        <taxon>Imparidentia</taxon>
        <taxon>Neoheterodontei</taxon>
        <taxon>Myida</taxon>
        <taxon>Dreissenoidea</taxon>
        <taxon>Dreissenidae</taxon>
        <taxon>Dreissena</taxon>
    </lineage>
</organism>
<proteinExistence type="predicted"/>
<sequence length="59" mass="6638">MHPEQTNLKEQRDLVGHGNTLAVDESEDLVVVHHGVHALDPQRVYGAVKHQPLLIRLLI</sequence>
<comment type="caution">
    <text evidence="1">The sequence shown here is derived from an EMBL/GenBank/DDBJ whole genome shotgun (WGS) entry which is preliminary data.</text>
</comment>
<gene>
    <name evidence="1" type="ORF">DPMN_184970</name>
</gene>
<dbReference type="EMBL" id="JAIWYP010000010">
    <property type="protein sequence ID" value="KAH3750447.1"/>
    <property type="molecule type" value="Genomic_DNA"/>
</dbReference>
<reference evidence="1" key="2">
    <citation type="submission" date="2020-11" db="EMBL/GenBank/DDBJ databases">
        <authorList>
            <person name="McCartney M.A."/>
            <person name="Auch B."/>
            <person name="Kono T."/>
            <person name="Mallez S."/>
            <person name="Becker A."/>
            <person name="Gohl D.M."/>
            <person name="Silverstein K.A.T."/>
            <person name="Koren S."/>
            <person name="Bechman K.B."/>
            <person name="Herman A."/>
            <person name="Abrahante J.E."/>
            <person name="Garbe J."/>
        </authorList>
    </citation>
    <scope>NUCLEOTIDE SEQUENCE</scope>
    <source>
        <strain evidence="1">Duluth1</strain>
        <tissue evidence="1">Whole animal</tissue>
    </source>
</reference>
<reference evidence="1" key="1">
    <citation type="journal article" date="2019" name="bioRxiv">
        <title>The Genome of the Zebra Mussel, Dreissena polymorpha: A Resource for Invasive Species Research.</title>
        <authorList>
            <person name="McCartney M.A."/>
            <person name="Auch B."/>
            <person name="Kono T."/>
            <person name="Mallez S."/>
            <person name="Zhang Y."/>
            <person name="Obille A."/>
            <person name="Becker A."/>
            <person name="Abrahante J.E."/>
            <person name="Garbe J."/>
            <person name="Badalamenti J.P."/>
            <person name="Herman A."/>
            <person name="Mangelson H."/>
            <person name="Liachko I."/>
            <person name="Sullivan S."/>
            <person name="Sone E.D."/>
            <person name="Koren S."/>
            <person name="Silverstein K.A.T."/>
            <person name="Beckman K.B."/>
            <person name="Gohl D.M."/>
        </authorList>
    </citation>
    <scope>NUCLEOTIDE SEQUENCE</scope>
    <source>
        <strain evidence="1">Duluth1</strain>
        <tissue evidence="1">Whole animal</tissue>
    </source>
</reference>
<name>A0A9D4I8C1_DREPO</name>
<protein>
    <submittedName>
        <fullName evidence="1">Uncharacterized protein</fullName>
    </submittedName>
</protein>
<accession>A0A9D4I8C1</accession>
<dbReference type="Proteomes" id="UP000828390">
    <property type="component" value="Unassembled WGS sequence"/>
</dbReference>
<keyword evidence="2" id="KW-1185">Reference proteome</keyword>